<keyword evidence="2" id="KW-0472">Membrane</keyword>
<feature type="transmembrane region" description="Helical" evidence="2">
    <location>
        <begin position="160"/>
        <end position="181"/>
    </location>
</feature>
<dbReference type="Pfam" id="PF00892">
    <property type="entry name" value="EamA"/>
    <property type="match status" value="2"/>
</dbReference>
<evidence type="ECO:0000256" key="1">
    <source>
        <dbReference type="ARBA" id="ARBA00007362"/>
    </source>
</evidence>
<evidence type="ECO:0000313" key="4">
    <source>
        <dbReference type="EMBL" id="ERL06822.1"/>
    </source>
</evidence>
<feature type="transmembrane region" description="Helical" evidence="2">
    <location>
        <begin position="282"/>
        <end position="302"/>
    </location>
</feature>
<feature type="transmembrane region" description="Helical" evidence="2">
    <location>
        <begin position="202"/>
        <end position="221"/>
    </location>
</feature>
<evidence type="ECO:0000313" key="5">
    <source>
        <dbReference type="Proteomes" id="UP000016638"/>
    </source>
</evidence>
<comment type="similarity">
    <text evidence="1">Belongs to the EamA transporter family.</text>
</comment>
<name>U2UUN6_9ACTN</name>
<dbReference type="PANTHER" id="PTHR22911:SF137">
    <property type="entry name" value="SOLUTE CARRIER FAMILY 35 MEMBER G2-RELATED"/>
    <property type="match status" value="1"/>
</dbReference>
<dbReference type="SUPFAM" id="SSF103481">
    <property type="entry name" value="Multidrug resistance efflux transporter EmrE"/>
    <property type="match status" value="2"/>
</dbReference>
<evidence type="ECO:0000259" key="3">
    <source>
        <dbReference type="Pfam" id="PF00892"/>
    </source>
</evidence>
<feature type="transmembrane region" description="Helical" evidence="2">
    <location>
        <begin position="76"/>
        <end position="95"/>
    </location>
</feature>
<feature type="transmembrane region" description="Helical" evidence="2">
    <location>
        <begin position="258"/>
        <end position="276"/>
    </location>
</feature>
<dbReference type="EMBL" id="AWEZ01000062">
    <property type="protein sequence ID" value="ERL06822.1"/>
    <property type="molecule type" value="Genomic_DNA"/>
</dbReference>
<dbReference type="GO" id="GO:0016020">
    <property type="term" value="C:membrane"/>
    <property type="evidence" value="ECO:0007669"/>
    <property type="project" value="InterPro"/>
</dbReference>
<keyword evidence="2" id="KW-0812">Transmembrane</keyword>
<feature type="transmembrane region" description="Helical" evidence="2">
    <location>
        <begin position="130"/>
        <end position="148"/>
    </location>
</feature>
<dbReference type="Proteomes" id="UP000016638">
    <property type="component" value="Unassembled WGS sequence"/>
</dbReference>
<dbReference type="PANTHER" id="PTHR22911">
    <property type="entry name" value="ACYL-MALONYL CONDENSING ENZYME-RELATED"/>
    <property type="match status" value="1"/>
</dbReference>
<feature type="transmembrane region" description="Helical" evidence="2">
    <location>
        <begin position="33"/>
        <end position="56"/>
    </location>
</feature>
<feature type="transmembrane region" description="Helical" evidence="2">
    <location>
        <begin position="101"/>
        <end position="123"/>
    </location>
</feature>
<dbReference type="eggNOG" id="COG0697">
    <property type="taxonomic scope" value="Bacteria"/>
</dbReference>
<keyword evidence="2" id="KW-1133">Transmembrane helix</keyword>
<dbReference type="STRING" id="1125712.HMPREF1316_0608"/>
<accession>U2UUN6</accession>
<organism evidence="4 5">
    <name type="scientific">Olsenella profusa F0195</name>
    <dbReference type="NCBI Taxonomy" id="1125712"/>
    <lineage>
        <taxon>Bacteria</taxon>
        <taxon>Bacillati</taxon>
        <taxon>Actinomycetota</taxon>
        <taxon>Coriobacteriia</taxon>
        <taxon>Coriobacteriales</taxon>
        <taxon>Atopobiaceae</taxon>
        <taxon>Olsenella</taxon>
    </lineage>
</organism>
<dbReference type="OrthoDB" id="5604143at2"/>
<dbReference type="AlphaFoldDB" id="U2UUN6"/>
<sequence length="313" mass="32363">MIWGFGAALTWALDTVILSVALAKGVFVSTPQAIALAAFVSTFLHDAGSAVTAFVYMALRRKLKDTLAILKTRAGLVIMGAALIGGPLGMTGYVISVNNIGASYAAAISAFFPAWGAFLAAIALKERMHWFQWLGLIACLAAVAVLGYTPAEGIPGNWTVGIIGALACVLGWGTEAVVVDWGLRNTAVDNEVAMQIRQTTSALAYAAIILPVLGGWGFATDVLGSDAMPFVALAGASGTVSYLCYYRAIDLIGASRAMAVNITYSAWAIPISLIILGSIPDLKGVVCAIVIILGAICAATDVRSMLGATSQEA</sequence>
<dbReference type="InterPro" id="IPR000620">
    <property type="entry name" value="EamA_dom"/>
</dbReference>
<comment type="caution">
    <text evidence="4">The sequence shown here is derived from an EMBL/GenBank/DDBJ whole genome shotgun (WGS) entry which is preliminary data.</text>
</comment>
<feature type="domain" description="EamA" evidence="3">
    <location>
        <begin position="2"/>
        <end position="146"/>
    </location>
</feature>
<gene>
    <name evidence="4" type="ORF">HMPREF1316_0608</name>
</gene>
<dbReference type="InterPro" id="IPR037185">
    <property type="entry name" value="EmrE-like"/>
</dbReference>
<dbReference type="RefSeq" id="WP_021726890.1">
    <property type="nucleotide sequence ID" value="NZ_AWEZ01000062.1"/>
</dbReference>
<dbReference type="PATRIC" id="fig|1125712.3.peg.2028"/>
<proteinExistence type="inferred from homology"/>
<reference evidence="4 5" key="1">
    <citation type="submission" date="2013-08" db="EMBL/GenBank/DDBJ databases">
        <authorList>
            <person name="Durkin A.S."/>
            <person name="Haft D.R."/>
            <person name="McCorrison J."/>
            <person name="Torralba M."/>
            <person name="Gillis M."/>
            <person name="Haft D.H."/>
            <person name="Methe B."/>
            <person name="Sutton G."/>
            <person name="Nelson K.E."/>
        </authorList>
    </citation>
    <scope>NUCLEOTIDE SEQUENCE [LARGE SCALE GENOMIC DNA]</scope>
    <source>
        <strain evidence="4 5">F0195</strain>
    </source>
</reference>
<evidence type="ECO:0000256" key="2">
    <source>
        <dbReference type="SAM" id="Phobius"/>
    </source>
</evidence>
<feature type="domain" description="EamA" evidence="3">
    <location>
        <begin position="160"/>
        <end position="297"/>
    </location>
</feature>
<protein>
    <submittedName>
        <fullName evidence="4">EamA-like transporter family protein</fullName>
    </submittedName>
</protein>
<feature type="transmembrane region" description="Helical" evidence="2">
    <location>
        <begin position="227"/>
        <end position="246"/>
    </location>
</feature>
<keyword evidence="5" id="KW-1185">Reference proteome</keyword>